<evidence type="ECO:0000313" key="1">
    <source>
        <dbReference type="EMBL" id="CBG27769.1"/>
    </source>
</evidence>
<dbReference type="AlphaFoldDB" id="D3H5A1"/>
<evidence type="ECO:0000313" key="2">
    <source>
        <dbReference type="Proteomes" id="UP000001407"/>
    </source>
</evidence>
<gene>
    <name evidence="1" type="ordered locus">EC042_pAA015</name>
</gene>
<organism evidence="1 2">
    <name type="scientific">Escherichia coli O44:H18 (strain 042 / EAEC)</name>
    <dbReference type="NCBI Taxonomy" id="216592"/>
    <lineage>
        <taxon>Bacteria</taxon>
        <taxon>Pseudomonadati</taxon>
        <taxon>Pseudomonadota</taxon>
        <taxon>Gammaproteobacteria</taxon>
        <taxon>Enterobacterales</taxon>
        <taxon>Enterobacteriaceae</taxon>
        <taxon>Escherichia</taxon>
    </lineage>
</organism>
<geneLocation type="plasmid" evidence="1 2">
    <name>pAA</name>
</geneLocation>
<dbReference type="Proteomes" id="UP000001407">
    <property type="component" value="Plasmid pAA"/>
</dbReference>
<sequence length="77" mass="8364">MKCLDMPHFTQCGVLLVTDMIEPAVLAAAERQGEAPSAALELLNGKIILTLRTSRGAYIERELSITSLTTFNLKLSS</sequence>
<name>D3H5A1_ECO44</name>
<keyword evidence="1" id="KW-0614">Plasmid</keyword>
<dbReference type="HOGENOM" id="CLU_2632449_0_0_6"/>
<accession>D3H5A1</accession>
<protein>
    <submittedName>
        <fullName evidence="1">Uncharacterized protein</fullName>
    </submittedName>
</protein>
<reference evidence="1 2" key="1">
    <citation type="journal article" date="2010" name="PLoS ONE">
        <title>Complete genome sequence and comparative metabolic profiling of the prototypical enteroaggregative Escherichia coli strain 042.</title>
        <authorList>
            <person name="Chaudhuri R.R."/>
            <person name="Sebaihia M."/>
            <person name="Hobman J.L."/>
            <person name="Webber M.A."/>
            <person name="Leyton D.L."/>
            <person name="Goldberg M.D."/>
            <person name="Cunningham A.F."/>
            <person name="Scott-Tucker A."/>
            <person name="Ferguson P.R."/>
            <person name="Thomas C.M."/>
            <person name="Frankel G."/>
            <person name="Tang C.M."/>
            <person name="Dudley E.G."/>
            <person name="Roberts I.S."/>
            <person name="Rasko D.A."/>
            <person name="Pallen M.J."/>
            <person name="Parkhill J."/>
            <person name="Nataro J.P."/>
            <person name="Thomson N.R."/>
            <person name="Henderson I.R."/>
        </authorList>
    </citation>
    <scope>NUCLEOTIDE SEQUENCE [LARGE SCALE GENOMIC DNA]</scope>
    <source>
        <strain evidence="2">042 / EAEC</strain>
        <plasmid evidence="2">Plasmid pAA</plasmid>
    </source>
</reference>
<dbReference type="EMBL" id="FN554767">
    <property type="protein sequence ID" value="CBG27769.1"/>
    <property type="molecule type" value="Genomic_DNA"/>
</dbReference>
<proteinExistence type="predicted"/>
<dbReference type="KEGG" id="elo:EC042_pAA015"/>